<protein>
    <submittedName>
        <fullName evidence="7">SEN1 N terminal-domain-containing protein</fullName>
    </submittedName>
</protein>
<evidence type="ECO:0000259" key="5">
    <source>
        <dbReference type="Pfam" id="PF13087"/>
    </source>
</evidence>
<sequence>MALDSSMNALGQACEEFIAIPSELHLMCPKTSDDDEEDYEDLSEPGDIGIEQKKQRVEEGSSRLDITYRCSLILGFSDEAFNEVQNVFKVRVNDLLTSCSACVRGWHRSRKRFLKYLSEAHADDVVAAMEAELNKFDAERITQGLENAKEFMKTREGPIDQKTFIEEGHIEYLIALYEALCCITYLSVPENRVAFNYVFKRVQERRVLKLGEVLPTMTFFLFDEDDVRHKFATTSWSRNLAVTADDFRWAVKENLEDAIKKIAVMNTPSKQVQRFWEGLGLILHALDQHIVVQAFGALDVQPSVYQTMLNHMSINSVPNLAIVLKVFCIILQKASKGLWGTFANFSKASVAEQVFASPAYYPLLSQTKQFALSMPEDEDQVGPVAAAWVRPFLESIPASQQGDACDSILHHFLDRIARDSSMPGDGREVCYRGASEALLSTITAFLSKDFKINASSSTIHTNRILKLVIKYKDMLTGMARVSPRNQSSGHISQITLSVIRHSLMLDSRITFEEFSAHHHNDNLVQREVTRDSSIIWDAALGILLPGAGQLAKYMLAATLPLIQVETFRPKKHDKLSKPKEEFNKGLSNTNEVIGRMIDRLAEFNSAELAELSATPQTIQAIVASLINGDPAVHTAGVAFIKTLTDEDSRSDAILKLVERQFSLALVSFSLAVSKVVAGKSLWSPQVQIHRCSKDFLAALCDPATGLLRSRRLDQGERDAVRNWWVSQWAFIETALNDLDAWSRLVDTETMKNFCRDVMELADALLAQDGILSSALATPSKDGDPTEEDTKASLAELLEEPRVKCLGMVKMLRLKDKHLVGTTVNGLVKLFRRLAENKLEVIDAALQYIRETCIRNHLGKFRINTNLDDQQRAELLRALGEDEDDVQIVEVKKADARKKQSSLDVWSRSGDDSSGSTPTSSTSVSRPAKHDLKDLTPGLNKSLDVLARVKARNEEKARVKAVAMKPPAPKFDPANAAKIREKRLKDAEETRKRNAEVVARAQALRGQRPINAGEGSGLQGLSGVQGKDHAPQKSEIMVGSSSEDESDSDDDEAFRAQTEAGKKRAEDASSRAQLLKKQTIGPVKKPKIQRSAKDMRARLIPSMDLLHQEILEWDIFHEGNDPPKGKACSKVSDTYRDPSQYRSTFMPLLIYEAWQSFATAKNETTSKPFGIKIQNRMSVDKFFEVSTVMPLNKSDKDRWLAEGDIVLLSASPQPLQSPNDPHCLARIWRTTIRNGSLEVSYRLSGRPGPMIQLLVPQAEIYAVKITNMTTIEREYASLESLQFYDLMPEILEGKPSPMLTYSQEAVEKIMNNYQLNQGQAKAILNAKDNDAFTLIQGPPGTGKTKTIVAMVGALMTGSFQATSGTMIKKPGVPAQNQGTSKKLLVCAPSNAAVDELVIRLKQGVKSTNGSFHKINVLRLGRSDAINAAVRDVTLDELVKARIEGDKEKNSGPTERQKLHDEAGKLKEQINELRPQLETARVMDDRQTANTLQRRWDELKRQQTSIGAKIDANKDSGMTAARESDIRRKLIQQEILDSAQVLCATLSGSGHEMFKGLNVEFETVIIDEAAQCVELSALIPLKYGCSKCVLVGDPKQLPPTVLNQSAARFGYDQSLFVRMQRNHDNYVHLLDTQYRMHPEISRFPAQEFYEGKLLNGGDMARLRHQPWHQRGLLGPYRFFDVKGTQERGQKGQSLVNYEELKVAMSLYDRFRKDNPSIDTKGKFGIITPYKAQLYELRNRFTTRFGEGITEEIEFNTTDAFQGRECEIIIFSCVRASPTGGIGFMTDIRRMNVGLTRAKSSLWILGDSRALAQGEYWHKLIEDSKARDRYTTGNILSQLGTPGIKLPPPDFDEYSPPPAGPLPAPKKEEEDEGKPKVEDVEMKDAPPAMANPQHKRKTPQLPQTYTVVGSGSHAPPGFNNYPPGYAGLNEKGEAVSSAMQISERPIIHSSGQKRPLDSPEGLPPTKKIPTGPSNPGGTGGFLPGKSRPRIPPRPKVPSAMSVLGIEPQGASTSSGSANAPPNAPKGPSATRRPPPNPMVQRKKKPADPFIQRKPGRPS</sequence>
<dbReference type="CDD" id="cd18042">
    <property type="entry name" value="DEXXQc_SETX"/>
    <property type="match status" value="1"/>
</dbReference>
<comment type="caution">
    <text evidence="7">The sequence shown here is derived from an EMBL/GenBank/DDBJ whole genome shotgun (WGS) entry which is preliminary data.</text>
</comment>
<dbReference type="Pfam" id="PF13087">
    <property type="entry name" value="AAA_12"/>
    <property type="match status" value="1"/>
</dbReference>
<organism evidence="7 8">
    <name type="scientific">Apiospora arundinis</name>
    <dbReference type="NCBI Taxonomy" id="335852"/>
    <lineage>
        <taxon>Eukaryota</taxon>
        <taxon>Fungi</taxon>
        <taxon>Dikarya</taxon>
        <taxon>Ascomycota</taxon>
        <taxon>Pezizomycotina</taxon>
        <taxon>Sordariomycetes</taxon>
        <taxon>Xylariomycetidae</taxon>
        <taxon>Amphisphaeriales</taxon>
        <taxon>Apiosporaceae</taxon>
        <taxon>Apiospora</taxon>
    </lineage>
</organism>
<dbReference type="PANTHER" id="PTHR10887">
    <property type="entry name" value="DNA2/NAM7 HELICASE FAMILY"/>
    <property type="match status" value="1"/>
</dbReference>
<keyword evidence="1" id="KW-0347">Helicase</keyword>
<evidence type="ECO:0000256" key="2">
    <source>
        <dbReference type="SAM" id="MobiDB-lite"/>
    </source>
</evidence>
<evidence type="ECO:0000313" key="8">
    <source>
        <dbReference type="Proteomes" id="UP001390339"/>
    </source>
</evidence>
<feature type="domain" description="Helicase Sen1 N-terminal" evidence="3">
    <location>
        <begin position="89"/>
        <end position="823"/>
    </location>
</feature>
<dbReference type="InterPro" id="IPR041677">
    <property type="entry name" value="DNA2/NAM7_AAA_11"/>
</dbReference>
<dbReference type="PANTHER" id="PTHR10887:SF495">
    <property type="entry name" value="HELICASE SENATAXIN ISOFORM X1-RELATED"/>
    <property type="match status" value="1"/>
</dbReference>
<dbReference type="Proteomes" id="UP001390339">
    <property type="component" value="Unassembled WGS sequence"/>
</dbReference>
<feature type="domain" description="DNA2/NAM7 helicase helicase" evidence="4">
    <location>
        <begin position="1313"/>
        <end position="1601"/>
    </location>
</feature>
<feature type="domain" description="DNA2/NAM7 helicase-like C-terminal" evidence="5">
    <location>
        <begin position="1609"/>
        <end position="1805"/>
    </location>
</feature>
<dbReference type="InterPro" id="IPR047187">
    <property type="entry name" value="SF1_C_Upf1"/>
</dbReference>
<dbReference type="SUPFAM" id="SSF52540">
    <property type="entry name" value="P-loop containing nucleoside triphosphate hydrolases"/>
    <property type="match status" value="1"/>
</dbReference>
<keyword evidence="1" id="KW-0067">ATP-binding</keyword>
<dbReference type="InterPro" id="IPR045055">
    <property type="entry name" value="DNA2/NAM7-like"/>
</dbReference>
<feature type="region of interest" description="Disordered" evidence="2">
    <location>
        <begin position="1833"/>
        <end position="1873"/>
    </location>
</feature>
<feature type="compositionally biased region" description="Acidic residues" evidence="2">
    <location>
        <begin position="1041"/>
        <end position="1051"/>
    </location>
</feature>
<feature type="region of interest" description="Disordered" evidence="2">
    <location>
        <begin position="1005"/>
        <end position="1071"/>
    </location>
</feature>
<dbReference type="CDD" id="cd18808">
    <property type="entry name" value="SF1_C_Upf1"/>
    <property type="match status" value="1"/>
</dbReference>
<evidence type="ECO:0000259" key="4">
    <source>
        <dbReference type="Pfam" id="PF13086"/>
    </source>
</evidence>
<dbReference type="Gene3D" id="3.40.50.300">
    <property type="entry name" value="P-loop containing nucleotide triphosphate hydrolases"/>
    <property type="match status" value="2"/>
</dbReference>
<dbReference type="InterPro" id="IPR041679">
    <property type="entry name" value="DNA2/NAM7-like_C"/>
</dbReference>
<feature type="domain" description="Helicase SEN1 beta-barrel" evidence="6">
    <location>
        <begin position="1164"/>
        <end position="1264"/>
    </location>
</feature>
<name>A0ABR2J7L7_9PEZI</name>
<keyword evidence="8" id="KW-1185">Reference proteome</keyword>
<dbReference type="Pfam" id="PF12726">
    <property type="entry name" value="SEN1_N"/>
    <property type="match status" value="1"/>
</dbReference>
<feature type="compositionally biased region" description="Polar residues" evidence="2">
    <location>
        <begin position="2006"/>
        <end position="2016"/>
    </location>
</feature>
<dbReference type="InterPro" id="IPR027417">
    <property type="entry name" value="P-loop_NTPase"/>
</dbReference>
<dbReference type="Pfam" id="PF23576">
    <property type="entry name" value="SEN1_barrel"/>
    <property type="match status" value="1"/>
</dbReference>
<dbReference type="EMBL" id="JAPCWZ010000003">
    <property type="protein sequence ID" value="KAK8873784.1"/>
    <property type="molecule type" value="Genomic_DNA"/>
</dbReference>
<evidence type="ECO:0000259" key="3">
    <source>
        <dbReference type="Pfam" id="PF12726"/>
    </source>
</evidence>
<evidence type="ECO:0000259" key="6">
    <source>
        <dbReference type="Pfam" id="PF23576"/>
    </source>
</evidence>
<reference evidence="7 8" key="1">
    <citation type="journal article" date="2024" name="IMA Fungus">
        <title>Apiospora arundinis, a panoply of carbohydrate-active enzymes and secondary metabolites.</title>
        <authorList>
            <person name="Sorensen T."/>
            <person name="Petersen C."/>
            <person name="Muurmann A.T."/>
            <person name="Christiansen J.V."/>
            <person name="Brundto M.L."/>
            <person name="Overgaard C.K."/>
            <person name="Boysen A.T."/>
            <person name="Wollenberg R.D."/>
            <person name="Larsen T.O."/>
            <person name="Sorensen J.L."/>
            <person name="Nielsen K.L."/>
            <person name="Sondergaard T.E."/>
        </authorList>
    </citation>
    <scope>NUCLEOTIDE SEQUENCE [LARGE SCALE GENOMIC DNA]</scope>
    <source>
        <strain evidence="7 8">AAU 773</strain>
    </source>
</reference>
<dbReference type="InterPro" id="IPR024481">
    <property type="entry name" value="Helicase_Sen1_N"/>
</dbReference>
<accession>A0ABR2J7L7</accession>
<evidence type="ECO:0000313" key="7">
    <source>
        <dbReference type="EMBL" id="KAK8873784.1"/>
    </source>
</evidence>
<feature type="region of interest" description="Disordered" evidence="2">
    <location>
        <begin position="1902"/>
        <end position="2055"/>
    </location>
</feature>
<keyword evidence="1" id="KW-0378">Hydrolase</keyword>
<dbReference type="Pfam" id="PF13086">
    <property type="entry name" value="AAA_11"/>
    <property type="match status" value="1"/>
</dbReference>
<dbReference type="InterPro" id="IPR056474">
    <property type="entry name" value="SEN1_barrel"/>
</dbReference>
<keyword evidence="1" id="KW-0547">Nucleotide-binding</keyword>
<feature type="compositionally biased region" description="Basic and acidic residues" evidence="2">
    <location>
        <begin position="1059"/>
        <end position="1068"/>
    </location>
</feature>
<feature type="region of interest" description="Disordered" evidence="2">
    <location>
        <begin position="899"/>
        <end position="936"/>
    </location>
</feature>
<gene>
    <name evidence="7" type="ORF">PGQ11_004298</name>
</gene>
<feature type="compositionally biased region" description="Low complexity" evidence="2">
    <location>
        <begin position="911"/>
        <end position="925"/>
    </location>
</feature>
<evidence type="ECO:0000256" key="1">
    <source>
        <dbReference type="ARBA" id="ARBA00022806"/>
    </source>
</evidence>
<feature type="compositionally biased region" description="Basic and acidic residues" evidence="2">
    <location>
        <begin position="1862"/>
        <end position="1873"/>
    </location>
</feature>
<feature type="compositionally biased region" description="Pro residues" evidence="2">
    <location>
        <begin position="1842"/>
        <end position="1861"/>
    </location>
</feature>
<proteinExistence type="predicted"/>